<feature type="region of interest" description="Disordered" evidence="1">
    <location>
        <begin position="1"/>
        <end position="37"/>
    </location>
</feature>
<proteinExistence type="predicted"/>
<dbReference type="PANTHER" id="PTHR33546">
    <property type="entry name" value="LARGE, MULTIFUNCTIONAL SECRETED PROTEIN-RELATED"/>
    <property type="match status" value="1"/>
</dbReference>
<keyword evidence="4" id="KW-1185">Reference proteome</keyword>
<comment type="caution">
    <text evidence="3">The sequence shown here is derived from an EMBL/GenBank/DDBJ whole genome shotgun (WGS) entry which is preliminary data.</text>
</comment>
<dbReference type="InterPro" id="IPR001343">
    <property type="entry name" value="Hemolysn_Ca-bd"/>
</dbReference>
<gene>
    <name evidence="3" type="ORF">QO018_005928</name>
</gene>
<evidence type="ECO:0000313" key="4">
    <source>
        <dbReference type="Proteomes" id="UP001244552"/>
    </source>
</evidence>
<protein>
    <submittedName>
        <fullName evidence="3">Glucose/arabinose dehydrogenase</fullName>
    </submittedName>
</protein>
<dbReference type="PRINTS" id="PR00313">
    <property type="entry name" value="CABNDNGRPT"/>
</dbReference>
<dbReference type="Gene3D" id="2.120.10.30">
    <property type="entry name" value="TolB, C-terminal domain"/>
    <property type="match status" value="1"/>
</dbReference>
<dbReference type="Pfam" id="PF00353">
    <property type="entry name" value="HemolysinCabind"/>
    <property type="match status" value="4"/>
</dbReference>
<dbReference type="SUPFAM" id="SSF51120">
    <property type="entry name" value="beta-Roll"/>
    <property type="match status" value="1"/>
</dbReference>
<organism evidence="3 4">
    <name type="scientific">Azospirillum picis</name>
    <dbReference type="NCBI Taxonomy" id="488438"/>
    <lineage>
        <taxon>Bacteria</taxon>
        <taxon>Pseudomonadati</taxon>
        <taxon>Pseudomonadota</taxon>
        <taxon>Alphaproteobacteria</taxon>
        <taxon>Rhodospirillales</taxon>
        <taxon>Azospirillaceae</taxon>
        <taxon>Azospirillum</taxon>
    </lineage>
</organism>
<dbReference type="PROSITE" id="PS00330">
    <property type="entry name" value="HEMOLYSIN_CALCIUM"/>
    <property type="match status" value="1"/>
</dbReference>
<feature type="domain" description="Glucose/Sorbosone dehydrogenase" evidence="2">
    <location>
        <begin position="188"/>
        <end position="306"/>
    </location>
</feature>
<dbReference type="InterPro" id="IPR011042">
    <property type="entry name" value="6-blade_b-propeller_TolB-like"/>
</dbReference>
<dbReference type="InterPro" id="IPR011041">
    <property type="entry name" value="Quinoprot_gluc/sorb_DH_b-prop"/>
</dbReference>
<sequence>MTQPGDQFSVSATGLSAPQSGVWTNNGSSGAARPAGTLPQVPEGFAVSVFAEGLGRARWIETAPNGDVLLSRPDRGDILVLRDVNGDGRADSVTSFAGGFTQPHGMAIGNGSLYVVDVNAVWRLPYTLGDTAARGAATALTSPGLLGGSSGHSLHSLALSPDGQSLYVGIGSEANLAEEAPPRATILQLDSNGANPRTFASGLRNPAGLEINPANATLYASVVERDGMGDDLVPDYLTRVQPGGFYGWPYAYIGPNAQPGMPPRPDLVAQTRVPDTLIEAHSTPVGFTFYTGSQFPSAYQGDMFVALRGSWNASQTRGFMVAHVDVENGVPANRYDAFMTGFVLSEQPSVSVFGRPTTVAVGGDGALLVGDDIGGTIYSVRYAGGRGASADDTGNRLDGSAAADRLMGLGGDDVLTGNAGADSLYGNAGADSLYGGADGDVLYGGRGGDRLSGDRGDDRLFGELGNDLLLGNAGRDALFGNAGADTLQGGQDADTLYGGQGDDRLAGDLGDDWLSGDAGNDTLSGGAGADLFAFAAGSGQDLITDFNAAEGDRLRLQGGLGYTLTSNGAGEAVIAFSDQDAVTLGGILLSQVQAGWITTT</sequence>
<reference evidence="3 4" key="1">
    <citation type="submission" date="2023-07" db="EMBL/GenBank/DDBJ databases">
        <title>Genomic Encyclopedia of Type Strains, Phase IV (KMG-IV): sequencing the most valuable type-strain genomes for metagenomic binning, comparative biology and taxonomic classification.</title>
        <authorList>
            <person name="Goeker M."/>
        </authorList>
    </citation>
    <scope>NUCLEOTIDE SEQUENCE [LARGE SCALE GENOMIC DNA]</scope>
    <source>
        <strain evidence="3 4">DSM 19922</strain>
    </source>
</reference>
<dbReference type="EMBL" id="JAUSVU010000036">
    <property type="protein sequence ID" value="MDQ0537029.1"/>
    <property type="molecule type" value="Genomic_DNA"/>
</dbReference>
<dbReference type="PANTHER" id="PTHR33546:SF1">
    <property type="entry name" value="LARGE, MULTIFUNCTIONAL SECRETED PROTEIN"/>
    <property type="match status" value="1"/>
</dbReference>
<dbReference type="Gene3D" id="2.150.10.10">
    <property type="entry name" value="Serralysin-like metalloprotease, C-terminal"/>
    <property type="match status" value="3"/>
</dbReference>
<dbReference type="Proteomes" id="UP001244552">
    <property type="component" value="Unassembled WGS sequence"/>
</dbReference>
<dbReference type="SUPFAM" id="SSF50952">
    <property type="entry name" value="Soluble quinoprotein glucose dehydrogenase"/>
    <property type="match status" value="1"/>
</dbReference>
<dbReference type="RefSeq" id="WP_209984164.1">
    <property type="nucleotide sequence ID" value="NZ_JAGINO010000013.1"/>
</dbReference>
<accession>A0ABU0MV08</accession>
<evidence type="ECO:0000313" key="3">
    <source>
        <dbReference type="EMBL" id="MDQ0537029.1"/>
    </source>
</evidence>
<dbReference type="Pfam" id="PF07995">
    <property type="entry name" value="GSDH"/>
    <property type="match status" value="1"/>
</dbReference>
<dbReference type="InterPro" id="IPR011049">
    <property type="entry name" value="Serralysin-like_metalloprot_C"/>
</dbReference>
<name>A0ABU0MV08_9PROT</name>
<dbReference type="InterPro" id="IPR012938">
    <property type="entry name" value="Glc/Sorbosone_DH"/>
</dbReference>
<feature type="compositionally biased region" description="Polar residues" evidence="1">
    <location>
        <begin position="1"/>
        <end position="29"/>
    </location>
</feature>
<evidence type="ECO:0000259" key="2">
    <source>
        <dbReference type="Pfam" id="PF07995"/>
    </source>
</evidence>
<evidence type="ECO:0000256" key="1">
    <source>
        <dbReference type="SAM" id="MobiDB-lite"/>
    </source>
</evidence>
<dbReference type="InterPro" id="IPR018511">
    <property type="entry name" value="Hemolysin-typ_Ca-bd_CS"/>
</dbReference>